<accession>A0A0M3KI74</accession>
<dbReference type="OrthoDB" id="370281at2759"/>
<dbReference type="WBParaSite" id="ASIM_0002069301-mRNA-1">
    <property type="protein sequence ID" value="ASIM_0002069301-mRNA-1"/>
    <property type="gene ID" value="ASIM_0002069301"/>
</dbReference>
<keyword evidence="1" id="KW-0812">Transmembrane</keyword>
<evidence type="ECO:0000313" key="2">
    <source>
        <dbReference type="EMBL" id="VDK74086.1"/>
    </source>
</evidence>
<reference evidence="4" key="1">
    <citation type="submission" date="2017-02" db="UniProtKB">
        <authorList>
            <consortium name="WormBaseParasite"/>
        </authorList>
    </citation>
    <scope>IDENTIFICATION</scope>
</reference>
<sequence length="136" mass="15931">MILISLVLFMIYYLLNMPWPFYPESLDFIQVNGTYTDVTKVNGGCYDYYKWCAWTKRTPIYVYIFCATVLFGVAFPYFATPSGTIYSHVLGPRNQFVQLLIAFLLASIFYRRLVPLRLVPKTGESAKYKRGTFWRL</sequence>
<protein>
    <submittedName>
        <fullName evidence="4">BCCT, betaine/carnitine/choline family transporter</fullName>
    </submittedName>
</protein>
<dbReference type="AlphaFoldDB" id="A0A0M3KI74"/>
<evidence type="ECO:0000313" key="3">
    <source>
        <dbReference type="Proteomes" id="UP000267096"/>
    </source>
</evidence>
<keyword evidence="1" id="KW-1133">Transmembrane helix</keyword>
<keyword evidence="3" id="KW-1185">Reference proteome</keyword>
<feature type="transmembrane region" description="Helical" evidence="1">
    <location>
        <begin position="95"/>
        <end position="113"/>
    </location>
</feature>
<dbReference type="Proteomes" id="UP000267096">
    <property type="component" value="Unassembled WGS sequence"/>
</dbReference>
<name>A0A0M3KI74_ANISI</name>
<keyword evidence="1" id="KW-0472">Membrane</keyword>
<reference evidence="2 3" key="2">
    <citation type="submission" date="2018-11" db="EMBL/GenBank/DDBJ databases">
        <authorList>
            <consortium name="Pathogen Informatics"/>
        </authorList>
    </citation>
    <scope>NUCLEOTIDE SEQUENCE [LARGE SCALE GENOMIC DNA]</scope>
</reference>
<organism evidence="4">
    <name type="scientific">Anisakis simplex</name>
    <name type="common">Herring worm</name>
    <dbReference type="NCBI Taxonomy" id="6269"/>
    <lineage>
        <taxon>Eukaryota</taxon>
        <taxon>Metazoa</taxon>
        <taxon>Ecdysozoa</taxon>
        <taxon>Nematoda</taxon>
        <taxon>Chromadorea</taxon>
        <taxon>Rhabditida</taxon>
        <taxon>Spirurina</taxon>
        <taxon>Ascaridomorpha</taxon>
        <taxon>Ascaridoidea</taxon>
        <taxon>Anisakidae</taxon>
        <taxon>Anisakis</taxon>
        <taxon>Anisakis simplex complex</taxon>
    </lineage>
</organism>
<proteinExistence type="predicted"/>
<gene>
    <name evidence="2" type="ORF">ASIM_LOCUS20070</name>
</gene>
<evidence type="ECO:0000256" key="1">
    <source>
        <dbReference type="SAM" id="Phobius"/>
    </source>
</evidence>
<feature type="transmembrane region" description="Helical" evidence="1">
    <location>
        <begin position="60"/>
        <end position="79"/>
    </location>
</feature>
<dbReference type="EMBL" id="UYRR01038622">
    <property type="protein sequence ID" value="VDK74086.1"/>
    <property type="molecule type" value="Genomic_DNA"/>
</dbReference>
<evidence type="ECO:0000313" key="4">
    <source>
        <dbReference type="WBParaSite" id="ASIM_0002069301-mRNA-1"/>
    </source>
</evidence>